<keyword evidence="3" id="KW-1185">Reference proteome</keyword>
<dbReference type="SUPFAM" id="SSF52540">
    <property type="entry name" value="P-loop containing nucleoside triphosphate hydrolases"/>
    <property type="match status" value="1"/>
</dbReference>
<sequence length="107" mass="11782">MSNSEGLQSLQKSLSRLPQWVSESILHQVSQLTTYEPLIGIMGKTGAGKGNLCNALFTGDKSPVSDMAACTRKPLLFRLQLGKRFMTIMDLPSVGESEMRDEEYATL</sequence>
<dbReference type="eggNOG" id="COG3596">
    <property type="taxonomic scope" value="Bacteria"/>
</dbReference>
<evidence type="ECO:0000259" key="1">
    <source>
        <dbReference type="Pfam" id="PF01926"/>
    </source>
</evidence>
<dbReference type="Gene3D" id="3.40.50.300">
    <property type="entry name" value="P-loop containing nucleotide triphosphate hydrolases"/>
    <property type="match status" value="1"/>
</dbReference>
<dbReference type="AlphaFoldDB" id="A0A090UWZ7"/>
<accession>A0A090UWZ7</accession>
<proteinExistence type="predicted"/>
<dbReference type="InterPro" id="IPR027417">
    <property type="entry name" value="P-loop_NTPase"/>
</dbReference>
<comment type="caution">
    <text evidence="2">The sequence shown here is derived from an EMBL/GenBank/DDBJ whole genome shotgun (WGS) entry which is preliminary data.</text>
</comment>
<reference evidence="2 3" key="1">
    <citation type="submission" date="2014-09" db="EMBL/GenBank/DDBJ databases">
        <title>Whole genome shotgun sequence of Escherichia vulneris NBRC 102420.</title>
        <authorList>
            <person name="Yoshida Y."/>
            <person name="Hosoyama A."/>
            <person name="Tsuchikane K."/>
            <person name="Ohji S."/>
            <person name="Ichikawa N."/>
            <person name="Kimura A."/>
            <person name="Yamazoe A."/>
            <person name="Ezaki T."/>
            <person name="Fujita N."/>
        </authorList>
    </citation>
    <scope>NUCLEOTIDE SEQUENCE [LARGE SCALE GENOMIC DNA]</scope>
    <source>
        <strain evidence="2 3">NBRC 102420</strain>
    </source>
</reference>
<evidence type="ECO:0000313" key="3">
    <source>
        <dbReference type="Proteomes" id="UP000029462"/>
    </source>
</evidence>
<name>A0A090UWZ7_PSEVU</name>
<dbReference type="Proteomes" id="UP000029462">
    <property type="component" value="Unassembled WGS sequence"/>
</dbReference>
<protein>
    <recommendedName>
        <fullName evidence="1">G domain-containing protein</fullName>
    </recommendedName>
</protein>
<organism evidence="2 3">
    <name type="scientific">Pseudescherichia vulneris NBRC 102420</name>
    <dbReference type="NCBI Taxonomy" id="1115515"/>
    <lineage>
        <taxon>Bacteria</taxon>
        <taxon>Pseudomonadati</taxon>
        <taxon>Pseudomonadota</taxon>
        <taxon>Gammaproteobacteria</taxon>
        <taxon>Enterobacterales</taxon>
        <taxon>Enterobacteriaceae</taxon>
        <taxon>Pseudescherichia</taxon>
    </lineage>
</organism>
<dbReference type="EMBL" id="BBMZ01000002">
    <property type="protein sequence ID" value="GAL56408.1"/>
    <property type="molecule type" value="Genomic_DNA"/>
</dbReference>
<feature type="domain" description="G" evidence="1">
    <location>
        <begin position="39"/>
        <end position="96"/>
    </location>
</feature>
<evidence type="ECO:0000313" key="2">
    <source>
        <dbReference type="EMBL" id="GAL56408.1"/>
    </source>
</evidence>
<dbReference type="Pfam" id="PF01926">
    <property type="entry name" value="MMR_HSR1"/>
    <property type="match status" value="1"/>
</dbReference>
<dbReference type="InterPro" id="IPR006073">
    <property type="entry name" value="GTP-bd"/>
</dbReference>
<gene>
    <name evidence="2" type="primary">ykfA</name>
    <name evidence="2" type="ORF">EV102420_02_00120</name>
</gene>
<dbReference type="GO" id="GO:0005525">
    <property type="term" value="F:GTP binding"/>
    <property type="evidence" value="ECO:0007669"/>
    <property type="project" value="InterPro"/>
</dbReference>